<dbReference type="AlphaFoldDB" id="E9JBT4"/>
<dbReference type="PANTHER" id="PTHR45749">
    <property type="match status" value="1"/>
</dbReference>
<name>E9JBT4_SOLIN</name>
<dbReference type="PANTHER" id="PTHR45749:SF35">
    <property type="entry name" value="AC-LIKE TRANSPOSASE-RELATED"/>
    <property type="match status" value="1"/>
</dbReference>
<dbReference type="OMA" id="NTERHEK"/>
<feature type="non-terminal residue" evidence="2">
    <location>
        <position position="1"/>
    </location>
</feature>
<sequence>YKDWRHFSRNTERHEKSAAHFQNLEKKRWLAVIERIIYVIQFLARQNLAFRGHTEKLFEKDNGNFLQLIETISKFDNVTAEHINRIEKAQHRNMPHYLGHNIQNELITIMGEKIKQTIINTLKHSKYYSVILDCTPDTSYEEQITVVFRFVYLNPSTKNVEIREHFLGFCPITDTTGQGLTMFLLDFLKNSNIDINDMRG</sequence>
<protein>
    <recommendedName>
        <fullName evidence="1">DUF4371 domain-containing protein</fullName>
    </recommendedName>
</protein>
<accession>E9JBT4</accession>
<evidence type="ECO:0000313" key="2">
    <source>
        <dbReference type="EMBL" id="EFZ09724.1"/>
    </source>
</evidence>
<dbReference type="HOGENOM" id="CLU_118398_0_0_1"/>
<proteinExistence type="predicted"/>
<evidence type="ECO:0000259" key="1">
    <source>
        <dbReference type="Pfam" id="PF14291"/>
    </source>
</evidence>
<dbReference type="Pfam" id="PF14291">
    <property type="entry name" value="DUF4371"/>
    <property type="match status" value="1"/>
</dbReference>
<dbReference type="InterPro" id="IPR025398">
    <property type="entry name" value="DUF4371"/>
</dbReference>
<feature type="non-terminal residue" evidence="2">
    <location>
        <position position="200"/>
    </location>
</feature>
<feature type="domain" description="DUF4371" evidence="1">
    <location>
        <begin position="27"/>
        <end position="182"/>
    </location>
</feature>
<reference evidence="2" key="1">
    <citation type="journal article" date="2011" name="Proc. Natl. Acad. Sci. U.S.A.">
        <title>The genome of the fire ant Solenopsis invicta.</title>
        <authorList>
            <person name="Wurm Y."/>
            <person name="Wang J."/>
            <person name="Riba-Grognuz O."/>
            <person name="Corona M."/>
            <person name="Nygaard S."/>
            <person name="Hunt B.G."/>
            <person name="Ingram K.K."/>
            <person name="Falquet L."/>
            <person name="Nipitwattanaphon M."/>
            <person name="Gotzek D."/>
            <person name="Dijkstra M.B."/>
            <person name="Oettler J."/>
            <person name="Comtesse F."/>
            <person name="Shih C.J."/>
            <person name="Wu W.J."/>
            <person name="Yang C.C."/>
            <person name="Thomas J."/>
            <person name="Beaudoing E."/>
            <person name="Pradervand S."/>
            <person name="Flegel V."/>
            <person name="Cook E.D."/>
            <person name="Fabbretti R."/>
            <person name="Stockinger H."/>
            <person name="Long L."/>
            <person name="Farmerie W.G."/>
            <person name="Oakey J."/>
            <person name="Boomsma J.J."/>
            <person name="Pamilo P."/>
            <person name="Yi S.V."/>
            <person name="Heinze J."/>
            <person name="Goodisman M.A."/>
            <person name="Farinelli L."/>
            <person name="Harshman K."/>
            <person name="Hulo N."/>
            <person name="Cerutti L."/>
            <person name="Xenarios I."/>
            <person name="Shoemaker D."/>
            <person name="Keller L."/>
        </authorList>
    </citation>
    <scope>NUCLEOTIDE SEQUENCE [LARGE SCALE GENOMIC DNA]</scope>
</reference>
<gene>
    <name evidence="2" type="ORF">SINV_11670</name>
</gene>
<organism>
    <name type="scientific">Solenopsis invicta</name>
    <name type="common">Red imported fire ant</name>
    <name type="synonym">Solenopsis wagneri</name>
    <dbReference type="NCBI Taxonomy" id="13686"/>
    <lineage>
        <taxon>Eukaryota</taxon>
        <taxon>Metazoa</taxon>
        <taxon>Ecdysozoa</taxon>
        <taxon>Arthropoda</taxon>
        <taxon>Hexapoda</taxon>
        <taxon>Insecta</taxon>
        <taxon>Pterygota</taxon>
        <taxon>Neoptera</taxon>
        <taxon>Endopterygota</taxon>
        <taxon>Hymenoptera</taxon>
        <taxon>Apocrita</taxon>
        <taxon>Aculeata</taxon>
        <taxon>Formicoidea</taxon>
        <taxon>Formicidae</taxon>
        <taxon>Myrmicinae</taxon>
        <taxon>Solenopsis</taxon>
    </lineage>
</organism>
<dbReference type="EMBL" id="GL771517">
    <property type="protein sequence ID" value="EFZ09724.1"/>
    <property type="molecule type" value="Genomic_DNA"/>
</dbReference>